<comment type="caution">
    <text evidence="3">The sequence shown here is derived from an EMBL/GenBank/DDBJ whole genome shotgun (WGS) entry which is preliminary data.</text>
</comment>
<feature type="domain" description="BRCT" evidence="2">
    <location>
        <begin position="18"/>
        <end position="154"/>
    </location>
</feature>
<accession>A0A511KBW9</accession>
<dbReference type="CDD" id="cd18432">
    <property type="entry name" value="BRCT_PAXIP1_rpt6_like"/>
    <property type="match status" value="1"/>
</dbReference>
<reference evidence="3 4" key="1">
    <citation type="submission" date="2019-07" db="EMBL/GenBank/DDBJ databases">
        <title>Rhodotorula toruloides NBRC10032 genome sequencing.</title>
        <authorList>
            <person name="Shida Y."/>
            <person name="Takaku H."/>
            <person name="Ogasawara W."/>
            <person name="Mori K."/>
        </authorList>
    </citation>
    <scope>NUCLEOTIDE SEQUENCE [LARGE SCALE GENOMIC DNA]</scope>
    <source>
        <strain evidence="3 4">NBRC10032</strain>
    </source>
</reference>
<organism evidence="3 4">
    <name type="scientific">Rhodotorula toruloides</name>
    <name type="common">Yeast</name>
    <name type="synonym">Rhodosporidium toruloides</name>
    <dbReference type="NCBI Taxonomy" id="5286"/>
    <lineage>
        <taxon>Eukaryota</taxon>
        <taxon>Fungi</taxon>
        <taxon>Dikarya</taxon>
        <taxon>Basidiomycota</taxon>
        <taxon>Pucciniomycotina</taxon>
        <taxon>Microbotryomycetes</taxon>
        <taxon>Sporidiobolales</taxon>
        <taxon>Sporidiobolaceae</taxon>
        <taxon>Rhodotorula</taxon>
    </lineage>
</organism>
<feature type="domain" description="BRCT" evidence="2">
    <location>
        <begin position="499"/>
        <end position="587"/>
    </location>
</feature>
<feature type="domain" description="BRCT" evidence="2">
    <location>
        <begin position="1021"/>
        <end position="1084"/>
    </location>
</feature>
<protein>
    <submittedName>
        <fullName evidence="3">BRCT domain protein Brc1</fullName>
    </submittedName>
</protein>
<dbReference type="Pfam" id="PF16589">
    <property type="entry name" value="BRCT_2"/>
    <property type="match status" value="1"/>
</dbReference>
<feature type="domain" description="BRCT" evidence="2">
    <location>
        <begin position="155"/>
        <end position="247"/>
    </location>
</feature>
<dbReference type="EMBL" id="BJWK01000004">
    <property type="protein sequence ID" value="GEM07878.1"/>
    <property type="molecule type" value="Genomic_DNA"/>
</dbReference>
<dbReference type="Proteomes" id="UP000321518">
    <property type="component" value="Unassembled WGS sequence"/>
</dbReference>
<dbReference type="GO" id="GO:0005634">
    <property type="term" value="C:nucleus"/>
    <property type="evidence" value="ECO:0007669"/>
    <property type="project" value="TreeGrafter"/>
</dbReference>
<dbReference type="SMART" id="SM00292">
    <property type="entry name" value="BRCT"/>
    <property type="match status" value="6"/>
</dbReference>
<proteinExistence type="predicted"/>
<dbReference type="Pfam" id="PF16770">
    <property type="entry name" value="RTT107_BRCT_5"/>
    <property type="match status" value="1"/>
</dbReference>
<dbReference type="InterPro" id="IPR001357">
    <property type="entry name" value="BRCT_dom"/>
</dbReference>
<feature type="compositionally biased region" description="Low complexity" evidence="1">
    <location>
        <begin position="814"/>
        <end position="824"/>
    </location>
</feature>
<dbReference type="PANTHER" id="PTHR47667">
    <property type="entry name" value="REGULATOR OF TY1 TRANSPOSITION PROTEIN 107"/>
    <property type="match status" value="1"/>
</dbReference>
<evidence type="ECO:0000313" key="4">
    <source>
        <dbReference type="Proteomes" id="UP000321518"/>
    </source>
</evidence>
<feature type="region of interest" description="Disordered" evidence="1">
    <location>
        <begin position="698"/>
        <end position="848"/>
    </location>
</feature>
<name>A0A511KBW9_RHOTO</name>
<feature type="compositionally biased region" description="Polar residues" evidence="1">
    <location>
        <begin position="796"/>
        <end position="807"/>
    </location>
</feature>
<feature type="region of interest" description="Disordered" evidence="1">
    <location>
        <begin position="651"/>
        <end position="686"/>
    </location>
</feature>
<dbReference type="OrthoDB" id="342264at2759"/>
<gene>
    <name evidence="3" type="ORF">Rt10032_c04g1895</name>
</gene>
<dbReference type="SUPFAM" id="SSF52113">
    <property type="entry name" value="BRCT domain"/>
    <property type="match status" value="4"/>
</dbReference>
<dbReference type="GO" id="GO:1990683">
    <property type="term" value="P:DNA double-strand break attachment to nuclear envelope"/>
    <property type="evidence" value="ECO:0007669"/>
    <property type="project" value="TreeGrafter"/>
</dbReference>
<dbReference type="GO" id="GO:0035361">
    <property type="term" value="C:Cul8-RING ubiquitin ligase complex"/>
    <property type="evidence" value="ECO:0007669"/>
    <property type="project" value="TreeGrafter"/>
</dbReference>
<feature type="region of interest" description="Disordered" evidence="1">
    <location>
        <begin position="878"/>
        <end position="959"/>
    </location>
</feature>
<evidence type="ECO:0000256" key="1">
    <source>
        <dbReference type="SAM" id="MobiDB-lite"/>
    </source>
</evidence>
<dbReference type="InterPro" id="IPR036420">
    <property type="entry name" value="BRCT_dom_sf"/>
</dbReference>
<dbReference type="PROSITE" id="PS50172">
    <property type="entry name" value="BRCT"/>
    <property type="match status" value="4"/>
</dbReference>
<dbReference type="Gene3D" id="3.40.50.10190">
    <property type="entry name" value="BRCT domain"/>
    <property type="match status" value="4"/>
</dbReference>
<dbReference type="GO" id="GO:0006302">
    <property type="term" value="P:double-strand break repair"/>
    <property type="evidence" value="ECO:0007669"/>
    <property type="project" value="TreeGrafter"/>
</dbReference>
<feature type="compositionally biased region" description="Basic and acidic residues" evidence="1">
    <location>
        <begin position="651"/>
        <end position="675"/>
    </location>
</feature>
<feature type="compositionally biased region" description="Acidic residues" evidence="1">
    <location>
        <begin position="913"/>
        <end position="923"/>
    </location>
</feature>
<evidence type="ECO:0000259" key="2">
    <source>
        <dbReference type="PROSITE" id="PS50172"/>
    </source>
</evidence>
<dbReference type="InterPro" id="IPR053036">
    <property type="entry name" value="CellCycle_DNARepair_Reg"/>
</dbReference>
<dbReference type="CDD" id="cd18436">
    <property type="entry name" value="BRCT_BRC1_like_rpt2"/>
    <property type="match status" value="1"/>
</dbReference>
<feature type="region of interest" description="Disordered" evidence="1">
    <location>
        <begin position="971"/>
        <end position="1002"/>
    </location>
</feature>
<evidence type="ECO:0000313" key="3">
    <source>
        <dbReference type="EMBL" id="GEM07878.1"/>
    </source>
</evidence>
<dbReference type="AlphaFoldDB" id="A0A511KBW9"/>
<feature type="compositionally biased region" description="Pro residues" evidence="1">
    <location>
        <begin position="701"/>
        <end position="721"/>
    </location>
</feature>
<sequence length="1212" mass="131837">MTAAASSSTAPAPALANADPALFKDVHFFISDTLEPSVRAAIADLLVDSGATPCRSDHPASSSSSSRLPRFDLSSVTHFITDTLDFPERKLVEELNAQEGGKTNVGLGIELDGGKGKGKDADSVHGQKIEIVTPAWVTRSYDLQILQSPRFYSADKALYFSGTVICTSELPQADMLSIHAGVLSLGGQVRRELTREVTHLICPAEHGAKYEMAIKFGTELGIVVVLPHWFTESLRLARLVPVDIYRFPSPPFTTSLRDPSISSKPFADRLFDYWKTRLEPSSSSASKPPSPSPNTATHVILGTNRANQVCAGAARDEESYVRTMAAMEVAGREGQPIAGVPPAHVHDSTMRPFTGMRFYLASDLGLSVGLERALRARIAEGGGSCWSFAFDVEVSLDMPGAGEGGERSRRATTEGIDAWEKRRRAEKRLKKSDIVITRTREGWEYWTAYDLGLSIANLNYLYHCISTSTLPSPLSRLLHYPLPSLSGIPEWSKSSDDHQSAGKTKEIIVTVSNYSGPARDYVRALIDCTGAKFEGSMTKSTDYVITPSEYGSKVQHARTWGLPLVTHLWLEALILEWRFIPPSTHSSYLLPLASSFGASSTYFAAILGDTAYTREGIAKWAERDEVQQMRKEALRPVEELERLEKEEQQRRRAKLAKEAEAATHDEENIAEKGEGSEAEADGAEDGAATAVEIENAARNLPTPPEQPRKPPIAVPAPPKPPRQLSTLVVDTLDRHTGPVAGPSKSRSKTPHESHPVSAKVSPTAKQGLMDVDDDVDGLVTPARPLEPAKKKVAKGSTPNAKPVNGTNSKKRQRSSSLSSATSSSSDEDELPQSAKAMRKTFAQISDENLVVIGTKRGAAAKARQALAVVMEDRNAFEKELKSSGRKKKYGDALGPSRKRSRSPTKRATQDGDGSGEEDEDEPESSALRAKAKAKRPPKEENEEDDRPKKKPKPAAAVVKSGAKSAFKAFQASGGASNTQDGVVSSFDRPPHGKPPQPVSKTQKIKIISTGLGLDKSSDEIKALKSFGAAWTDQPKDATHLVVKSISRTEKFLCCLPFAPKIVTIKWIEACLAAGKLIDEQPYLLRDTKKEKEIGDSLEAILGRARKGKLFAGKTVYISRSTSPDATTMQKIIEASGGIVHVKDLSKFVKKIVDDPDALVISCPNDRREWEKLAAAPNKKKIYSVEAALTAVLHQNFSRGFNDANRCDFQLEK</sequence>
<dbReference type="PANTHER" id="PTHR47667:SF1">
    <property type="entry name" value="REGULATOR OF TY1 TRANSPOSITION PROTEIN 107"/>
    <property type="match status" value="1"/>
</dbReference>
<dbReference type="Pfam" id="PF12738">
    <property type="entry name" value="PTCB-BRCT"/>
    <property type="match status" value="2"/>
</dbReference>
<dbReference type="CDD" id="cd17743">
    <property type="entry name" value="BRCT_BRC1_like_rpt5"/>
    <property type="match status" value="1"/>
</dbReference>